<protein>
    <submittedName>
        <fullName evidence="1">Uncharacterized protein</fullName>
    </submittedName>
</protein>
<reference evidence="1 2" key="1">
    <citation type="submission" date="2016-10" db="EMBL/GenBank/DDBJ databases">
        <title>Evaluation of Human, Animal and Environmental Mycobacterium chelonae Isolates by Core Genome Phylogenomic Analysis, Targeted Gene Comparison, and Anti-microbial Susceptibility Patterns: A Tale of Mistaken Identities.</title>
        <authorList>
            <person name="Fogelson S.B."/>
            <person name="Camus A.C."/>
            <person name="Lorenz W."/>
            <person name="Vasireddy R."/>
            <person name="Vasireddy S."/>
            <person name="Smith T."/>
            <person name="Brown-Elliott B.A."/>
            <person name="Wallace R.J.Jr."/>
            <person name="Hasan N.A."/>
            <person name="Reischl U."/>
            <person name="Sanchez S."/>
        </authorList>
    </citation>
    <scope>NUCLEOTIDE SEQUENCE [LARGE SCALE GENOMIC DNA]</scope>
    <source>
        <strain evidence="1 2">8528</strain>
    </source>
</reference>
<keyword evidence="2" id="KW-1185">Reference proteome</keyword>
<evidence type="ECO:0000313" key="2">
    <source>
        <dbReference type="Proteomes" id="UP000179621"/>
    </source>
</evidence>
<evidence type="ECO:0000313" key="1">
    <source>
        <dbReference type="EMBL" id="OHU01869.1"/>
    </source>
</evidence>
<dbReference type="Proteomes" id="UP000179621">
    <property type="component" value="Unassembled WGS sequence"/>
</dbReference>
<gene>
    <name evidence="1" type="ORF">BKG73_24720</name>
</gene>
<accession>A0ABX3BT31</accession>
<comment type="caution">
    <text evidence="1">The sequence shown here is derived from an EMBL/GenBank/DDBJ whole genome shotgun (WGS) entry which is preliminary data.</text>
</comment>
<sequence length="42" mass="4822">MWTDSTVLIAIVLVTVAMLWTASGESSMNYYQRDAQKGLWQR</sequence>
<proteinExistence type="predicted"/>
<dbReference type="EMBL" id="MLIH01000036">
    <property type="protein sequence ID" value="OHU01869.1"/>
    <property type="molecule type" value="Genomic_DNA"/>
</dbReference>
<name>A0ABX3BT31_9MYCO</name>
<dbReference type="RefSeq" id="WP_070912950.1">
    <property type="nucleotide sequence ID" value="NZ_CP010271.1"/>
</dbReference>
<organism evidence="1 2">
    <name type="scientific">Mycobacteroides saopaulense</name>
    <dbReference type="NCBI Taxonomy" id="1578165"/>
    <lineage>
        <taxon>Bacteria</taxon>
        <taxon>Bacillati</taxon>
        <taxon>Actinomycetota</taxon>
        <taxon>Actinomycetes</taxon>
        <taxon>Mycobacteriales</taxon>
        <taxon>Mycobacteriaceae</taxon>
        <taxon>Mycobacteroides</taxon>
    </lineage>
</organism>